<dbReference type="InterPro" id="IPR003305">
    <property type="entry name" value="CenC_carb-bd"/>
</dbReference>
<feature type="chain" id="PRO_5018682350" description="CBM-cenC domain-containing protein" evidence="2">
    <location>
        <begin position="27"/>
        <end position="451"/>
    </location>
</feature>
<gene>
    <name evidence="4" type="ORF">ELQ35_11150</name>
</gene>
<accession>A0A3S0VMF9</accession>
<organism evidence="4 5">
    <name type="scientific">Peribacillus cavernae</name>
    <dbReference type="NCBI Taxonomy" id="1674310"/>
    <lineage>
        <taxon>Bacteria</taxon>
        <taxon>Bacillati</taxon>
        <taxon>Bacillota</taxon>
        <taxon>Bacilli</taxon>
        <taxon>Bacillales</taxon>
        <taxon>Bacillaceae</taxon>
        <taxon>Peribacillus</taxon>
    </lineage>
</organism>
<keyword evidence="2" id="KW-0732">Signal</keyword>
<dbReference type="GO" id="GO:0016798">
    <property type="term" value="F:hydrolase activity, acting on glycosyl bonds"/>
    <property type="evidence" value="ECO:0007669"/>
    <property type="project" value="InterPro"/>
</dbReference>
<feature type="signal peptide" evidence="2">
    <location>
        <begin position="1"/>
        <end position="26"/>
    </location>
</feature>
<feature type="domain" description="CBM-cenC" evidence="3">
    <location>
        <begin position="306"/>
        <end position="396"/>
    </location>
</feature>
<dbReference type="PROSITE" id="PS51257">
    <property type="entry name" value="PROKAR_LIPOPROTEIN"/>
    <property type="match status" value="1"/>
</dbReference>
<evidence type="ECO:0000256" key="2">
    <source>
        <dbReference type="SAM" id="SignalP"/>
    </source>
</evidence>
<evidence type="ECO:0000313" key="5">
    <source>
        <dbReference type="Proteomes" id="UP000267430"/>
    </source>
</evidence>
<dbReference type="SUPFAM" id="SSF53474">
    <property type="entry name" value="alpha/beta-Hydrolases"/>
    <property type="match status" value="1"/>
</dbReference>
<dbReference type="InterPro" id="IPR029058">
    <property type="entry name" value="AB_hydrolase_fold"/>
</dbReference>
<comment type="caution">
    <text evidence="4">The sequence shown here is derived from an EMBL/GenBank/DDBJ whole genome shotgun (WGS) entry which is preliminary data.</text>
</comment>
<dbReference type="Gene3D" id="3.40.50.1820">
    <property type="entry name" value="alpha/beta hydrolase"/>
    <property type="match status" value="1"/>
</dbReference>
<evidence type="ECO:0000256" key="1">
    <source>
        <dbReference type="ARBA" id="ARBA00022801"/>
    </source>
</evidence>
<dbReference type="Proteomes" id="UP000267430">
    <property type="component" value="Unassembled WGS sequence"/>
</dbReference>
<dbReference type="OrthoDB" id="9807519at2"/>
<sequence>MRHIKQILFLSVLLVGCLLSGTFAHAAGSNSESDTLLPGVEEYKVDGTTYYMYKPENVNANTPILVSVHGISRNADEHVNFYVPYAKKMGFIVVSPLLDESTYPDYQTLEQGSDKKLISIIDDAKAQTGSKVSKINLSGSSGGAQFAHRFMMRYPEKVERLAVSAAGWYTFPDANRNYWQGLKYSSEVGTMNPAEFLKVPSFVTVGELDNENEPTYNDDRDITEQQGAGRYERGKNWIKAMQTESKKYGYNTPYQFVGLPGVGHDFGAKNMIEQIVNFHFPQTKTDVPNTTDDSSVTDSPKVTYGSNILKNGSFETNSMTNWKEWVPEEQSSKLRIENYSPFEGKYYADIYSSKPYQQNIHQDLTNVENGRYEVSAWVRQKQSTPVSSRMEVYGYGGEHVNVNIDHLDLYTKISTEVDVKNNKLGVGFYVDSKGGTRLKIDKVEVKKILKQ</sequence>
<dbReference type="RefSeq" id="WP_126864908.1">
    <property type="nucleotide sequence ID" value="NZ_JAUSTX010000015.1"/>
</dbReference>
<protein>
    <recommendedName>
        <fullName evidence="3">CBM-cenC domain-containing protein</fullName>
    </recommendedName>
</protein>
<evidence type="ECO:0000313" key="4">
    <source>
        <dbReference type="EMBL" id="RUQ28800.1"/>
    </source>
</evidence>
<dbReference type="AlphaFoldDB" id="A0A3S0VMF9"/>
<keyword evidence="5" id="KW-1185">Reference proteome</keyword>
<dbReference type="InterPro" id="IPR008979">
    <property type="entry name" value="Galactose-bd-like_sf"/>
</dbReference>
<name>A0A3S0VMF9_9BACI</name>
<dbReference type="Gene3D" id="2.60.120.260">
    <property type="entry name" value="Galactose-binding domain-like"/>
    <property type="match status" value="1"/>
</dbReference>
<keyword evidence="1" id="KW-0378">Hydrolase</keyword>
<evidence type="ECO:0000259" key="3">
    <source>
        <dbReference type="Pfam" id="PF02018"/>
    </source>
</evidence>
<proteinExistence type="predicted"/>
<dbReference type="EMBL" id="RYZZ01000014">
    <property type="protein sequence ID" value="RUQ28800.1"/>
    <property type="molecule type" value="Genomic_DNA"/>
</dbReference>
<dbReference type="Pfam" id="PF02018">
    <property type="entry name" value="CBM_4_9"/>
    <property type="match status" value="1"/>
</dbReference>
<dbReference type="SUPFAM" id="SSF49785">
    <property type="entry name" value="Galactose-binding domain-like"/>
    <property type="match status" value="1"/>
</dbReference>
<reference evidence="4 5" key="1">
    <citation type="submission" date="2018-12" db="EMBL/GenBank/DDBJ databases">
        <title>Bacillus chawlae sp. nov., Bacillus glennii sp. nov., and Bacillus saganii sp. nov. Isolated from the Vehicle Assembly Building at Kennedy Space Center where the Viking Spacecraft were Assembled.</title>
        <authorList>
            <person name="Seuylemezian A."/>
            <person name="Vaishampayan P."/>
        </authorList>
    </citation>
    <scope>NUCLEOTIDE SEQUENCE [LARGE SCALE GENOMIC DNA]</scope>
    <source>
        <strain evidence="4 5">L5</strain>
    </source>
</reference>